<organism evidence="1 2">
    <name type="scientific">Pantoea rodasii</name>
    <dbReference type="NCBI Taxonomy" id="1076549"/>
    <lineage>
        <taxon>Bacteria</taxon>
        <taxon>Pseudomonadati</taxon>
        <taxon>Pseudomonadota</taxon>
        <taxon>Gammaproteobacteria</taxon>
        <taxon>Enterobacterales</taxon>
        <taxon>Erwiniaceae</taxon>
        <taxon>Pantoea</taxon>
    </lineage>
</organism>
<accession>A0A2M9WHM1</accession>
<keyword evidence="2" id="KW-1185">Reference proteome</keyword>
<evidence type="ECO:0000313" key="2">
    <source>
        <dbReference type="Proteomes" id="UP000232062"/>
    </source>
</evidence>
<dbReference type="RefSeq" id="WP_100700301.1">
    <property type="nucleotide sequence ID" value="NZ_MLFP01000017.1"/>
</dbReference>
<proteinExistence type="predicted"/>
<comment type="caution">
    <text evidence="1">The sequence shown here is derived from an EMBL/GenBank/DDBJ whole genome shotgun (WGS) entry which is preliminary data.</text>
</comment>
<gene>
    <name evidence="1" type="ORF">PRCB_03160</name>
</gene>
<dbReference type="EMBL" id="PIQI01000009">
    <property type="protein sequence ID" value="PJZ07027.1"/>
    <property type="molecule type" value="Genomic_DNA"/>
</dbReference>
<reference evidence="1 2" key="1">
    <citation type="submission" date="2017-11" db="EMBL/GenBank/DDBJ databases">
        <title>The genome sequence of Pantoea rodasii DSM 26611.</title>
        <authorList>
            <person name="Gao J."/>
            <person name="Mao X."/>
            <person name="Sun J."/>
        </authorList>
    </citation>
    <scope>NUCLEOTIDE SEQUENCE [LARGE SCALE GENOMIC DNA]</scope>
    <source>
        <strain evidence="1 2">DSM 26611</strain>
    </source>
</reference>
<dbReference type="Proteomes" id="UP000232062">
    <property type="component" value="Unassembled WGS sequence"/>
</dbReference>
<evidence type="ECO:0000313" key="1">
    <source>
        <dbReference type="EMBL" id="PJZ07027.1"/>
    </source>
</evidence>
<dbReference type="OrthoDB" id="6549742at2"/>
<sequence>MNFSRIRQTMTDDACDIVSALSQAPALSLQAILFITKGREYATRFTLEQMATLDVATEINGLWRLTETFKASSYQATA</sequence>
<protein>
    <submittedName>
        <fullName evidence="1">Uncharacterized protein</fullName>
    </submittedName>
</protein>
<dbReference type="AlphaFoldDB" id="A0A2M9WHM1"/>
<name>A0A2M9WHM1_9GAMM</name>